<sequence>MTEHNLDLAGIGIGPFNLSLAAHLDAIPALKARFFDQRERFAWHPGFMLPDVELQTSFLKDLVTATNPTSRWSFLSYLVAHKRFYQFLNAEFEATPRKEFAKYLAWTADGLSQLQFNARVKEVSFGRTAFNVRLDDEEVSTQHLALGIGHAPYAPAWASPLIGANCFHSSQAVDRLADVSLDQVAVIGGGQSGAEVVLHLLSDARCGTKEIKWISRRQNFEPLDATPFTNELFTPDYVECFRGLGEERRQALLAHHKLASDGASASTLRAIYRRLYTLHHLEASETDVAFMPHRDVIHVDRQKDAFKLIMRNGFDGGIEIVFVKTIILATGYAFRIPDFLAPLKDRIALDRSGNFILGDDFSLKWDGPRRNQIFALNAGRNSYGIAEPQLSLMAWRSAVIVNALLQQPHFDLDLPPSIMRWATSEDRYTEALGASVSIAG</sequence>
<dbReference type="GO" id="GO:0016491">
    <property type="term" value="F:oxidoreductase activity"/>
    <property type="evidence" value="ECO:0007669"/>
    <property type="project" value="UniProtKB-KW"/>
</dbReference>
<dbReference type="InterPro" id="IPR036188">
    <property type="entry name" value="FAD/NAD-bd_sf"/>
</dbReference>
<evidence type="ECO:0000313" key="8">
    <source>
        <dbReference type="EMBL" id="SFK03397.1"/>
    </source>
</evidence>
<keyword evidence="4" id="KW-0285">Flavoprotein</keyword>
<evidence type="ECO:0000256" key="6">
    <source>
        <dbReference type="ARBA" id="ARBA00022857"/>
    </source>
</evidence>
<comment type="similarity">
    <text evidence="3">Belongs to the lysine N(6)-hydroxylase/L-ornithine N(5)-oxygenase family.</text>
</comment>
<dbReference type="InterPro" id="IPR025700">
    <property type="entry name" value="Lys/Orn_oxygenase"/>
</dbReference>
<evidence type="ECO:0000256" key="4">
    <source>
        <dbReference type="ARBA" id="ARBA00022630"/>
    </source>
</evidence>
<evidence type="ECO:0000256" key="7">
    <source>
        <dbReference type="ARBA" id="ARBA00023002"/>
    </source>
</evidence>
<evidence type="ECO:0000256" key="5">
    <source>
        <dbReference type="ARBA" id="ARBA00022827"/>
    </source>
</evidence>
<evidence type="ECO:0000256" key="3">
    <source>
        <dbReference type="ARBA" id="ARBA00007588"/>
    </source>
</evidence>
<dbReference type="OrthoDB" id="7527071at2"/>
<evidence type="ECO:0000313" key="9">
    <source>
        <dbReference type="Proteomes" id="UP000198755"/>
    </source>
</evidence>
<accession>A0A1I3W9K1</accession>
<dbReference type="AlphaFoldDB" id="A0A1I3W9K1"/>
<keyword evidence="5" id="KW-0274">FAD</keyword>
<keyword evidence="7" id="KW-0560">Oxidoreductase</keyword>
<dbReference type="Proteomes" id="UP000198755">
    <property type="component" value="Unassembled WGS sequence"/>
</dbReference>
<dbReference type="STRING" id="1612308.SAMN05444581_101401"/>
<evidence type="ECO:0000256" key="2">
    <source>
        <dbReference type="ARBA" id="ARBA00004924"/>
    </source>
</evidence>
<evidence type="ECO:0000256" key="1">
    <source>
        <dbReference type="ARBA" id="ARBA00001974"/>
    </source>
</evidence>
<protein>
    <submittedName>
        <fullName evidence="8">Lysine N6-hydroxylase</fullName>
    </submittedName>
</protein>
<keyword evidence="6" id="KW-0521">NADP</keyword>
<dbReference type="SUPFAM" id="SSF51905">
    <property type="entry name" value="FAD/NAD(P)-binding domain"/>
    <property type="match status" value="2"/>
</dbReference>
<dbReference type="Gene3D" id="3.50.50.60">
    <property type="entry name" value="FAD/NAD(P)-binding domain"/>
    <property type="match status" value="1"/>
</dbReference>
<dbReference type="PANTHER" id="PTHR42802:SF1">
    <property type="entry name" value="L-ORNITHINE N(5)-MONOOXYGENASE"/>
    <property type="match status" value="1"/>
</dbReference>
<reference evidence="8 9" key="1">
    <citation type="submission" date="2016-10" db="EMBL/GenBank/DDBJ databases">
        <authorList>
            <person name="de Groot N.N."/>
        </authorList>
    </citation>
    <scope>NUCLEOTIDE SEQUENCE [LARGE SCALE GENOMIC DNA]</scope>
    <source>
        <strain evidence="8 9">NE2</strain>
    </source>
</reference>
<organism evidence="8 9">
    <name type="scientific">Methylocapsa palsarum</name>
    <dbReference type="NCBI Taxonomy" id="1612308"/>
    <lineage>
        <taxon>Bacteria</taxon>
        <taxon>Pseudomonadati</taxon>
        <taxon>Pseudomonadota</taxon>
        <taxon>Alphaproteobacteria</taxon>
        <taxon>Hyphomicrobiales</taxon>
        <taxon>Beijerinckiaceae</taxon>
        <taxon>Methylocapsa</taxon>
    </lineage>
</organism>
<name>A0A1I3W9K1_9HYPH</name>
<keyword evidence="9" id="KW-1185">Reference proteome</keyword>
<proteinExistence type="inferred from homology"/>
<dbReference type="PANTHER" id="PTHR42802">
    <property type="entry name" value="MONOOXYGENASE"/>
    <property type="match status" value="1"/>
</dbReference>
<dbReference type="Pfam" id="PF13434">
    <property type="entry name" value="Lys_Orn_oxgnase"/>
    <property type="match status" value="1"/>
</dbReference>
<dbReference type="RefSeq" id="WP_091676748.1">
    <property type="nucleotide sequence ID" value="NZ_FOSN01000001.1"/>
</dbReference>
<gene>
    <name evidence="8" type="ORF">SAMN05444581_101401</name>
</gene>
<comment type="cofactor">
    <cofactor evidence="1">
        <name>FAD</name>
        <dbReference type="ChEBI" id="CHEBI:57692"/>
    </cofactor>
</comment>
<comment type="pathway">
    <text evidence="2">Siderophore biosynthesis.</text>
</comment>
<dbReference type="EMBL" id="FOSN01000001">
    <property type="protein sequence ID" value="SFK03397.1"/>
    <property type="molecule type" value="Genomic_DNA"/>
</dbReference>